<dbReference type="SUPFAM" id="SSF54713">
    <property type="entry name" value="Elongation factor Ts (EF-Ts), dimerisation domain"/>
    <property type="match status" value="1"/>
</dbReference>
<dbReference type="Proteomes" id="UP001487296">
    <property type="component" value="Unassembled WGS sequence"/>
</dbReference>
<organism evidence="9 10">
    <name type="scientific">Hallella faecis</name>
    <dbReference type="NCBI Taxonomy" id="2841596"/>
    <lineage>
        <taxon>Bacteria</taxon>
        <taxon>Pseudomonadati</taxon>
        <taxon>Bacteroidota</taxon>
        <taxon>Bacteroidia</taxon>
        <taxon>Bacteroidales</taxon>
        <taxon>Prevotellaceae</taxon>
        <taxon>Hallella</taxon>
    </lineage>
</organism>
<keyword evidence="5" id="KW-0963">Cytoplasm</keyword>
<dbReference type="InterPro" id="IPR001816">
    <property type="entry name" value="Transl_elong_EFTs/EF1B"/>
</dbReference>
<evidence type="ECO:0000256" key="6">
    <source>
        <dbReference type="RuleBase" id="RU000642"/>
    </source>
</evidence>
<evidence type="ECO:0000256" key="7">
    <source>
        <dbReference type="RuleBase" id="RU000643"/>
    </source>
</evidence>
<dbReference type="InterPro" id="IPR036402">
    <property type="entry name" value="EF-Ts_dimer_sf"/>
</dbReference>
<dbReference type="Gene3D" id="1.10.8.10">
    <property type="entry name" value="DNA helicase RuvA subunit, C-terminal domain"/>
    <property type="match status" value="1"/>
</dbReference>
<feature type="domain" description="Translation elongation factor EFTs/EF1B dimerisation" evidence="8">
    <location>
        <begin position="70"/>
        <end position="332"/>
    </location>
</feature>
<dbReference type="EMBL" id="JBBNFP010000001">
    <property type="protein sequence ID" value="MEQ2485514.1"/>
    <property type="molecule type" value="Genomic_DNA"/>
</dbReference>
<dbReference type="InterPro" id="IPR009060">
    <property type="entry name" value="UBA-like_sf"/>
</dbReference>
<keyword evidence="10" id="KW-1185">Reference proteome</keyword>
<evidence type="ECO:0000256" key="5">
    <source>
        <dbReference type="HAMAP-Rule" id="MF_00050"/>
    </source>
</evidence>
<accession>A0ABV1FM83</accession>
<feature type="region of interest" description="Involved in Mg(2+) ion dislocation from EF-Tu" evidence="5">
    <location>
        <begin position="79"/>
        <end position="82"/>
    </location>
</feature>
<evidence type="ECO:0000256" key="2">
    <source>
        <dbReference type="ARBA" id="ARBA00016956"/>
    </source>
</evidence>
<gene>
    <name evidence="5 9" type="primary">tsf</name>
    <name evidence="9" type="ORF">AAAT34_00420</name>
</gene>
<dbReference type="PROSITE" id="PS01126">
    <property type="entry name" value="EF_TS_1"/>
    <property type="match status" value="1"/>
</dbReference>
<dbReference type="PROSITE" id="PS01127">
    <property type="entry name" value="EF_TS_2"/>
    <property type="match status" value="1"/>
</dbReference>
<proteinExistence type="inferred from homology"/>
<comment type="function">
    <text evidence="5 6">Associates with the EF-Tu.GDP complex and induces the exchange of GDP to GTP. It remains bound to the aminoacyl-tRNA.EF-Tu.GTP complex up to the GTP hydrolysis stage on the ribosome.</text>
</comment>
<dbReference type="NCBIfam" id="TIGR00116">
    <property type="entry name" value="tsf"/>
    <property type="match status" value="1"/>
</dbReference>
<dbReference type="CDD" id="cd14275">
    <property type="entry name" value="UBA_EF-Ts"/>
    <property type="match status" value="1"/>
</dbReference>
<comment type="subcellular location">
    <subcellularLocation>
        <location evidence="5 7">Cytoplasm</location>
    </subcellularLocation>
</comment>
<dbReference type="PANTHER" id="PTHR11741:SF0">
    <property type="entry name" value="ELONGATION FACTOR TS, MITOCHONDRIAL"/>
    <property type="match status" value="1"/>
</dbReference>
<evidence type="ECO:0000256" key="4">
    <source>
        <dbReference type="ARBA" id="ARBA00022917"/>
    </source>
</evidence>
<evidence type="ECO:0000256" key="3">
    <source>
        <dbReference type="ARBA" id="ARBA00022768"/>
    </source>
</evidence>
<comment type="caution">
    <text evidence="9">The sequence shown here is derived from an EMBL/GenBank/DDBJ whole genome shotgun (WGS) entry which is preliminary data.</text>
</comment>
<evidence type="ECO:0000256" key="1">
    <source>
        <dbReference type="ARBA" id="ARBA00005532"/>
    </source>
</evidence>
<dbReference type="Pfam" id="PF00889">
    <property type="entry name" value="EF_TS"/>
    <property type="match status" value="1"/>
</dbReference>
<dbReference type="HAMAP" id="MF_00050">
    <property type="entry name" value="EF_Ts"/>
    <property type="match status" value="1"/>
</dbReference>
<evidence type="ECO:0000313" key="10">
    <source>
        <dbReference type="Proteomes" id="UP001487296"/>
    </source>
</evidence>
<protein>
    <recommendedName>
        <fullName evidence="2 5">Elongation factor Ts</fullName>
        <shortName evidence="5">EF-Ts</shortName>
    </recommendedName>
</protein>
<dbReference type="RefSeq" id="WP_215759563.1">
    <property type="nucleotide sequence ID" value="NZ_JAHKBE010000014.1"/>
</dbReference>
<dbReference type="PANTHER" id="PTHR11741">
    <property type="entry name" value="ELONGATION FACTOR TS"/>
    <property type="match status" value="1"/>
</dbReference>
<dbReference type="InterPro" id="IPR014039">
    <property type="entry name" value="Transl_elong_EFTs/EF1B_dimer"/>
</dbReference>
<keyword evidence="4 5" id="KW-0648">Protein biosynthesis</keyword>
<evidence type="ECO:0000259" key="8">
    <source>
        <dbReference type="Pfam" id="PF00889"/>
    </source>
</evidence>
<sequence>MAVTIEDIKKLRTMTGAGMKDCKKALNEADGDIKKAVELVRERGLAIAAKRSDRATSNGCVLAKYENGFAAMIALKCETDFVANGADYIKLTQDILDAAVAAKAQTLEEVNELTVNYDGEDVKVADAVTRRSGVVGEKMELDGYNVLEGDNIYTYDHMGRHMLCTLVQLSDANEDAGHKVAMQVAAMKPVALDEASVPESVKEEELKVAIMKTREEQIQRQVNVALKKAGVNANLVDSEDHIESNVAKGWLSQEDADKAREIISTVSVEAAGKLNENMIQNIAKGRMAKFFKENCLVDQEFQFEEGDKKTVSQWLDAQAKGLKVAAYKRFSLSGD</sequence>
<name>A0ABV1FM83_9BACT</name>
<reference evidence="9 10" key="1">
    <citation type="submission" date="2024-04" db="EMBL/GenBank/DDBJ databases">
        <title>Human intestinal bacterial collection.</title>
        <authorList>
            <person name="Pauvert C."/>
            <person name="Hitch T.C.A."/>
            <person name="Clavel T."/>
        </authorList>
    </citation>
    <scope>NUCLEOTIDE SEQUENCE [LARGE SCALE GENOMIC DNA]</scope>
    <source>
        <strain evidence="9 10">CLA-AA-H145</strain>
    </source>
</reference>
<evidence type="ECO:0000313" key="9">
    <source>
        <dbReference type="EMBL" id="MEQ2485514.1"/>
    </source>
</evidence>
<dbReference type="Gene3D" id="3.30.479.20">
    <property type="entry name" value="Elongation factor Ts, dimerisation domain"/>
    <property type="match status" value="3"/>
</dbReference>
<dbReference type="SUPFAM" id="SSF46934">
    <property type="entry name" value="UBA-like"/>
    <property type="match status" value="1"/>
</dbReference>
<dbReference type="GO" id="GO:0003746">
    <property type="term" value="F:translation elongation factor activity"/>
    <property type="evidence" value="ECO:0007669"/>
    <property type="project" value="UniProtKB-KW"/>
</dbReference>
<dbReference type="InterPro" id="IPR018101">
    <property type="entry name" value="Transl_elong_Ts_CS"/>
</dbReference>
<comment type="similarity">
    <text evidence="1 5 6">Belongs to the EF-Ts family.</text>
</comment>
<keyword evidence="3 5" id="KW-0251">Elongation factor</keyword>